<dbReference type="Proteomes" id="UP000740883">
    <property type="component" value="Unassembled WGS sequence"/>
</dbReference>
<protein>
    <submittedName>
        <fullName evidence="2">Transposon Ty3-G Gag-Pol polyprotein</fullName>
    </submittedName>
</protein>
<dbReference type="Pfam" id="PF00078">
    <property type="entry name" value="RVT_1"/>
    <property type="match status" value="1"/>
</dbReference>
<dbReference type="PANTHER" id="PTHR33064">
    <property type="entry name" value="POL PROTEIN"/>
    <property type="match status" value="1"/>
</dbReference>
<evidence type="ECO:0000313" key="2">
    <source>
        <dbReference type="EMBL" id="KAF9761109.1"/>
    </source>
</evidence>
<dbReference type="OrthoDB" id="1750432at2759"/>
<dbReference type="Gene3D" id="3.30.70.270">
    <property type="match status" value="1"/>
</dbReference>
<sequence>MTNKLRDMPFVKIFVGDILVYSKTKEDHEKHLRLVLERLRDEDISVNFAKSSFRKREVRYLGKNINKNGIKPDISSLIKMEKIMVPRNHSGFMKLIGMIN</sequence>
<dbReference type="InterPro" id="IPR043502">
    <property type="entry name" value="DNA/RNA_pol_sf"/>
</dbReference>
<dbReference type="PANTHER" id="PTHR33064:SF37">
    <property type="entry name" value="RIBONUCLEASE H"/>
    <property type="match status" value="1"/>
</dbReference>
<proteinExistence type="predicted"/>
<organism evidence="2 3">
    <name type="scientific">Nosema granulosis</name>
    <dbReference type="NCBI Taxonomy" id="83296"/>
    <lineage>
        <taxon>Eukaryota</taxon>
        <taxon>Fungi</taxon>
        <taxon>Fungi incertae sedis</taxon>
        <taxon>Microsporidia</taxon>
        <taxon>Nosematidae</taxon>
        <taxon>Nosema</taxon>
    </lineage>
</organism>
<name>A0A9P6KXB5_9MICR</name>
<dbReference type="InterPro" id="IPR043128">
    <property type="entry name" value="Rev_trsase/Diguanyl_cyclase"/>
</dbReference>
<dbReference type="AlphaFoldDB" id="A0A9P6KXB5"/>
<dbReference type="SUPFAM" id="SSF56672">
    <property type="entry name" value="DNA/RNA polymerases"/>
    <property type="match status" value="1"/>
</dbReference>
<evidence type="ECO:0000313" key="3">
    <source>
        <dbReference type="Proteomes" id="UP000740883"/>
    </source>
</evidence>
<comment type="caution">
    <text evidence="2">The sequence shown here is derived from an EMBL/GenBank/DDBJ whole genome shotgun (WGS) entry which is preliminary data.</text>
</comment>
<dbReference type="PROSITE" id="PS50878">
    <property type="entry name" value="RT_POL"/>
    <property type="match status" value="1"/>
</dbReference>
<keyword evidence="3" id="KW-1185">Reference proteome</keyword>
<dbReference type="InterPro" id="IPR000477">
    <property type="entry name" value="RT_dom"/>
</dbReference>
<evidence type="ECO:0000259" key="1">
    <source>
        <dbReference type="PROSITE" id="PS50878"/>
    </source>
</evidence>
<feature type="domain" description="Reverse transcriptase" evidence="1">
    <location>
        <begin position="1"/>
        <end position="65"/>
    </location>
</feature>
<dbReference type="InterPro" id="IPR051320">
    <property type="entry name" value="Viral_Replic_Matur_Polypro"/>
</dbReference>
<gene>
    <name evidence="2" type="primary">TY3B-G_5</name>
    <name evidence="2" type="ORF">NGRA_2845</name>
</gene>
<reference evidence="2 3" key="1">
    <citation type="journal article" date="2020" name="Genome Biol. Evol.">
        <title>Comparative genomics of strictly vertically transmitted, feminizing microsporidia endosymbionts of amphipod crustaceans.</title>
        <authorList>
            <person name="Cormier A."/>
            <person name="Chebbi M.A."/>
            <person name="Giraud I."/>
            <person name="Wattier R."/>
            <person name="Teixeira M."/>
            <person name="Gilbert C."/>
            <person name="Rigaud T."/>
            <person name="Cordaux R."/>
        </authorList>
    </citation>
    <scope>NUCLEOTIDE SEQUENCE [LARGE SCALE GENOMIC DNA]</scope>
    <source>
        <strain evidence="2 3">Ou3-Ou53</strain>
    </source>
</reference>
<dbReference type="EMBL" id="SBJO01000416">
    <property type="protein sequence ID" value="KAF9761109.1"/>
    <property type="molecule type" value="Genomic_DNA"/>
</dbReference>
<accession>A0A9P6KXB5</accession>